<dbReference type="NCBIfam" id="TIGR01760">
    <property type="entry name" value="tape_meas_TP901"/>
    <property type="match status" value="1"/>
</dbReference>
<feature type="domain" description="Phage tail tape measure protein" evidence="3">
    <location>
        <begin position="91"/>
        <end position="289"/>
    </location>
</feature>
<evidence type="ECO:0000259" key="3">
    <source>
        <dbReference type="Pfam" id="PF10145"/>
    </source>
</evidence>
<keyword evidence="2" id="KW-0812">Transmembrane</keyword>
<name>A0A7W2JT57_9PSED</name>
<evidence type="ECO:0000256" key="2">
    <source>
        <dbReference type="SAM" id="Phobius"/>
    </source>
</evidence>
<dbReference type="EMBL" id="JACGDE010000004">
    <property type="protein sequence ID" value="MBA6064704.1"/>
    <property type="molecule type" value="Genomic_DNA"/>
</dbReference>
<protein>
    <submittedName>
        <fullName evidence="4">Phage tail tape measure protein</fullName>
    </submittedName>
</protein>
<accession>A0A7W2JT57</accession>
<sequence length="704" mass="74851">MSANNAISRLDFILSLTDKVTAPLARMTQGFNNLTEKSQAAIKQISEGTQKLQSSASGFGTFLEPALEMNRALGDVRSLGVAEDALEALNKKALMFSIAYGENARDFVASAYKIEGAIKGLSGSQLATFTYASSVLAKATKSDQGVMAEYVGTMYNLQKQQADAMGKGQWVKILGGQTALAVQLFRTSGEQMKDGFKEAGAQASAAGIGLAEQMAVIGSLSGSMDGSAAGGLYKAFFENIEDASDKLGMKFTDTNGKVLPMLDILAKLQGKFGDLRGAAANAKITEAFGGEAAQLIGALAQDTDRLKNGIDKLGQVRGLEQAEQMAKAMVDPWQQFGAAVKGLRIAFGQALIPILQPLMTRLVEIVQTLVRWIKLFPNITRVIAIATLAILGTSAALTALAVLSGLARIAMLGAQAAWALFNMTGLKSIFMFLRHALVLSIFLTSLIAMYAWMGIVRLATLAWQGALWLVNAALLANPIILIIAGIIALVAAVVLVIAYWDELKAAFLDSAAFQWVSAQLDALSKWFTDMGGWTGMAKAAWDGIVKVFRNSLGLVIEWLNKIPGVNIETSFADLPEAPKVPGLASQVAPIGVLPMSNTQPLLKTLMQVPPAAPHTASMAPAALAPSMASAPVEQLEQQRQRMTQTALNLSPASPTSVPQGGLMTQIQNTTQAQDRRMHVEKVEINTSKAMNPLELEQMMAMAVG</sequence>
<evidence type="ECO:0000256" key="1">
    <source>
        <dbReference type="ARBA" id="ARBA00022612"/>
    </source>
</evidence>
<proteinExistence type="predicted"/>
<keyword evidence="2" id="KW-1133">Transmembrane helix</keyword>
<evidence type="ECO:0000313" key="4">
    <source>
        <dbReference type="EMBL" id="MBA6064704.1"/>
    </source>
</evidence>
<dbReference type="RefSeq" id="WP_182322443.1">
    <property type="nucleotide sequence ID" value="NZ_JACGDE010000004.1"/>
</dbReference>
<dbReference type="PANTHER" id="PTHR37813:SF1">
    <property type="entry name" value="FELS-2 PROPHAGE PROTEIN"/>
    <property type="match status" value="1"/>
</dbReference>
<gene>
    <name evidence="4" type="ORF">H4C75_07990</name>
</gene>
<feature type="transmembrane region" description="Helical" evidence="2">
    <location>
        <begin position="479"/>
        <end position="500"/>
    </location>
</feature>
<comment type="caution">
    <text evidence="4">The sequence shown here is derived from an EMBL/GenBank/DDBJ whole genome shotgun (WGS) entry which is preliminary data.</text>
</comment>
<feature type="transmembrane region" description="Helical" evidence="2">
    <location>
        <begin position="437"/>
        <end position="459"/>
    </location>
</feature>
<organism evidence="4 5">
    <name type="scientific">Pseudomonas mosselii</name>
    <dbReference type="NCBI Taxonomy" id="78327"/>
    <lineage>
        <taxon>Bacteria</taxon>
        <taxon>Pseudomonadati</taxon>
        <taxon>Pseudomonadota</taxon>
        <taxon>Gammaproteobacteria</taxon>
        <taxon>Pseudomonadales</taxon>
        <taxon>Pseudomonadaceae</taxon>
        <taxon>Pseudomonas</taxon>
    </lineage>
</organism>
<evidence type="ECO:0000313" key="5">
    <source>
        <dbReference type="Proteomes" id="UP000541770"/>
    </source>
</evidence>
<dbReference type="AlphaFoldDB" id="A0A7W2JT57"/>
<dbReference type="InterPro" id="IPR010090">
    <property type="entry name" value="Phage_tape_meas"/>
</dbReference>
<dbReference type="Pfam" id="PF10145">
    <property type="entry name" value="PhageMin_Tail"/>
    <property type="match status" value="1"/>
</dbReference>
<reference evidence="4 5" key="1">
    <citation type="submission" date="2020-07" db="EMBL/GenBank/DDBJ databases">
        <title>Diversity of carbapenemase encoding genes among Pseudomonas putida group clinical isolates in a tertiary Brazilian hospital.</title>
        <authorList>
            <person name="Alberto-Lei F."/>
            <person name="Nodari C.S."/>
            <person name="Streling A.P."/>
            <person name="Paulino J.T."/>
            <person name="Bessa-Neto F.O."/>
            <person name="Cayo R."/>
            <person name="Gales A.C."/>
        </authorList>
    </citation>
    <scope>NUCLEOTIDE SEQUENCE [LARGE SCALE GENOMIC DNA]</scope>
    <source>
        <strain evidence="4 5">14802</strain>
    </source>
</reference>
<feature type="transmembrane region" description="Helical" evidence="2">
    <location>
        <begin position="382"/>
        <end position="403"/>
    </location>
</feature>
<keyword evidence="2" id="KW-0472">Membrane</keyword>
<dbReference type="PANTHER" id="PTHR37813">
    <property type="entry name" value="FELS-2 PROPHAGE PROTEIN"/>
    <property type="match status" value="1"/>
</dbReference>
<keyword evidence="1" id="KW-1188">Viral release from host cell</keyword>
<dbReference type="Proteomes" id="UP000541770">
    <property type="component" value="Unassembled WGS sequence"/>
</dbReference>